<dbReference type="InterPro" id="IPR006530">
    <property type="entry name" value="YD"/>
</dbReference>
<dbReference type="Gene3D" id="2.180.10.10">
    <property type="entry name" value="RHS repeat-associated core"/>
    <property type="match status" value="2"/>
</dbReference>
<dbReference type="Pfam" id="PF05593">
    <property type="entry name" value="RHS_repeat"/>
    <property type="match status" value="1"/>
</dbReference>
<evidence type="ECO:0008006" key="5">
    <source>
        <dbReference type="Google" id="ProtNLM"/>
    </source>
</evidence>
<evidence type="ECO:0000256" key="1">
    <source>
        <dbReference type="SAM" id="MobiDB-lite"/>
    </source>
</evidence>
<dbReference type="AlphaFoldDB" id="A0A2S5TBM3"/>
<dbReference type="EMBL" id="PSNW01000013">
    <property type="protein sequence ID" value="PPE72411.1"/>
    <property type="molecule type" value="Genomic_DNA"/>
</dbReference>
<feature type="chain" id="PRO_5015634798" description="RHS repeat protein" evidence="2">
    <location>
        <begin position="27"/>
        <end position="623"/>
    </location>
</feature>
<sequence>MRLRAPHPVLRLFSLLLVAWASLAYAPDAAACVITESQPSSIHFAVSGQCADEGEALLACIEFITPHNYTHPPWCSFGGTVEGQYVIGAGWLDHAGPGSGSPYYNGKFFYCPPANTPNYKYAGDTLVIYRTGPLNTPQCPWPAPDRQERQTPGSSQGCPRQSSTGGLPAAGPSRLRSNPVDCSDGSKIQDETDYQGADFDWRRSFDGRGLPAEMDWRFAVPRLSVSQTLIYDVAIFTYGPWRRAFIRQTGQTNWTSNRTDDGKLEVIGGQNVFREASGRRYSFDGQGLVVLITEPDGRQTAISRFPGNAWGGVTEQWQTPNGRSYGYAEDPLGRIRAFTDPAGQTTLYHWDAMGRLRTVTHPDDTPEDPDDNPVRTYLYENEPTPRALTGILDENGDRYATYAYDAQGRVTLSEHAGGAGRTTFEYLSPTSTRVRTYQDASRYTEELISHAVFGTQGARITAIQYGACPDCGLTTATESYSYNSSGGLTSHTDRRGVVTTYTTSGNRQTSRTEASGTPLARTISTSWTSSWDTVATITQPGRTTTYSRNSLGQLVDARVTTTTAGSRITTYSYHAGNKQLATINGPRTDVGDISSFAYDGQNNLSQVTNALGQVTQITDHDAH</sequence>
<organism evidence="3 4">
    <name type="scientific">Solimonas fluminis</name>
    <dbReference type="NCBI Taxonomy" id="2086571"/>
    <lineage>
        <taxon>Bacteria</taxon>
        <taxon>Pseudomonadati</taxon>
        <taxon>Pseudomonadota</taxon>
        <taxon>Gammaproteobacteria</taxon>
        <taxon>Nevskiales</taxon>
        <taxon>Nevskiaceae</taxon>
        <taxon>Solimonas</taxon>
    </lineage>
</organism>
<feature type="region of interest" description="Disordered" evidence="1">
    <location>
        <begin position="138"/>
        <end position="193"/>
    </location>
</feature>
<feature type="compositionally biased region" description="Polar residues" evidence="1">
    <location>
        <begin position="150"/>
        <end position="165"/>
    </location>
</feature>
<dbReference type="OrthoDB" id="6191870at2"/>
<feature type="non-terminal residue" evidence="3">
    <location>
        <position position="623"/>
    </location>
</feature>
<keyword evidence="4" id="KW-1185">Reference proteome</keyword>
<accession>A0A2S5TBM3</accession>
<comment type="caution">
    <text evidence="3">The sequence shown here is derived from an EMBL/GenBank/DDBJ whole genome shotgun (WGS) entry which is preliminary data.</text>
</comment>
<feature type="signal peptide" evidence="2">
    <location>
        <begin position="1"/>
        <end position="26"/>
    </location>
</feature>
<evidence type="ECO:0000313" key="4">
    <source>
        <dbReference type="Proteomes" id="UP000238220"/>
    </source>
</evidence>
<evidence type="ECO:0000313" key="3">
    <source>
        <dbReference type="EMBL" id="PPE72411.1"/>
    </source>
</evidence>
<keyword evidence="2" id="KW-0732">Signal</keyword>
<reference evidence="3 4" key="1">
    <citation type="submission" date="2018-02" db="EMBL/GenBank/DDBJ databases">
        <title>Genome sequencing of Solimonas sp. HR-BB.</title>
        <authorList>
            <person name="Lee Y."/>
            <person name="Jeon C.O."/>
        </authorList>
    </citation>
    <scope>NUCLEOTIDE SEQUENCE [LARGE SCALE GENOMIC DNA]</scope>
    <source>
        <strain evidence="3 4">HR-BB</strain>
    </source>
</reference>
<protein>
    <recommendedName>
        <fullName evidence="5">RHS repeat protein</fullName>
    </recommendedName>
</protein>
<name>A0A2S5TBM3_9GAMM</name>
<gene>
    <name evidence="3" type="ORF">C3942_19070</name>
</gene>
<dbReference type="NCBIfam" id="TIGR01643">
    <property type="entry name" value="YD_repeat_2x"/>
    <property type="match status" value="1"/>
</dbReference>
<dbReference type="InterPro" id="IPR031325">
    <property type="entry name" value="RHS_repeat"/>
</dbReference>
<evidence type="ECO:0000256" key="2">
    <source>
        <dbReference type="SAM" id="SignalP"/>
    </source>
</evidence>
<proteinExistence type="predicted"/>
<dbReference type="Proteomes" id="UP000238220">
    <property type="component" value="Unassembled WGS sequence"/>
</dbReference>